<dbReference type="Proteomes" id="UP001375382">
    <property type="component" value="Unassembled WGS sequence"/>
</dbReference>
<accession>A0ABU8C629</accession>
<organism evidence="6 7">
    <name type="scientific">Rheinheimera muenzenbergensis</name>
    <dbReference type="NCBI Taxonomy" id="1193628"/>
    <lineage>
        <taxon>Bacteria</taxon>
        <taxon>Pseudomonadati</taxon>
        <taxon>Pseudomonadota</taxon>
        <taxon>Gammaproteobacteria</taxon>
        <taxon>Chromatiales</taxon>
        <taxon>Chromatiaceae</taxon>
        <taxon>Rheinheimera</taxon>
    </lineage>
</organism>
<evidence type="ECO:0000256" key="1">
    <source>
        <dbReference type="ARBA" id="ARBA00009820"/>
    </source>
</evidence>
<dbReference type="RefSeq" id="WP_335735788.1">
    <property type="nucleotide sequence ID" value="NZ_JALAAR010000006.1"/>
</dbReference>
<dbReference type="EMBL" id="JALAAR010000006">
    <property type="protein sequence ID" value="MEH8017382.1"/>
    <property type="molecule type" value="Genomic_DNA"/>
</dbReference>
<reference evidence="6 7" key="1">
    <citation type="journal article" date="2023" name="Ecotoxicol. Environ. Saf.">
        <title>Mercury remediation potential of mercury-resistant strain Rheinheimera metallidurans sp. nov. isolated from a municipal waste dumping site.</title>
        <authorList>
            <person name="Yadav V."/>
            <person name="Manjhi A."/>
            <person name="Vadakedath N."/>
        </authorList>
    </citation>
    <scope>NUCLEOTIDE SEQUENCE [LARGE SCALE GENOMIC DNA]</scope>
    <source>
        <strain evidence="6 7">E-49</strain>
    </source>
</reference>
<dbReference type="Pfam" id="PF00486">
    <property type="entry name" value="Trans_reg_C"/>
    <property type="match status" value="1"/>
</dbReference>
<dbReference type="InterPro" id="IPR011042">
    <property type="entry name" value="6-blade_b-propeller_TolB-like"/>
</dbReference>
<keyword evidence="4" id="KW-0472">Membrane</keyword>
<evidence type="ECO:0000256" key="2">
    <source>
        <dbReference type="ARBA" id="ARBA00023125"/>
    </source>
</evidence>
<keyword evidence="4" id="KW-0812">Transmembrane</keyword>
<dbReference type="SUPFAM" id="SSF50993">
    <property type="entry name" value="Peptidase/esterase 'gauge' domain"/>
    <property type="match status" value="1"/>
</dbReference>
<dbReference type="SUPFAM" id="SSF46894">
    <property type="entry name" value="C-terminal effector domain of the bipartite response regulators"/>
    <property type="match status" value="1"/>
</dbReference>
<evidence type="ECO:0000313" key="6">
    <source>
        <dbReference type="EMBL" id="MEH8017382.1"/>
    </source>
</evidence>
<evidence type="ECO:0000256" key="4">
    <source>
        <dbReference type="SAM" id="Phobius"/>
    </source>
</evidence>
<evidence type="ECO:0000313" key="7">
    <source>
        <dbReference type="Proteomes" id="UP001375382"/>
    </source>
</evidence>
<protein>
    <submittedName>
        <fullName evidence="6">Winged helix-turn-helix domain-containing protein</fullName>
    </submittedName>
</protein>
<dbReference type="Gene3D" id="2.120.10.30">
    <property type="entry name" value="TolB, C-terminal domain"/>
    <property type="match status" value="3"/>
</dbReference>
<dbReference type="CDD" id="cd00383">
    <property type="entry name" value="trans_reg_C"/>
    <property type="match status" value="1"/>
</dbReference>
<keyword evidence="7" id="KW-1185">Reference proteome</keyword>
<comment type="similarity">
    <text evidence="1">Belongs to the TolB family.</text>
</comment>
<feature type="transmembrane region" description="Helical" evidence="4">
    <location>
        <begin position="133"/>
        <end position="152"/>
    </location>
</feature>
<feature type="DNA-binding region" description="OmpR/PhoB-type" evidence="3">
    <location>
        <begin position="4"/>
        <end position="103"/>
    </location>
</feature>
<comment type="caution">
    <text evidence="6">The sequence shown here is derived from an EMBL/GenBank/DDBJ whole genome shotgun (WGS) entry which is preliminary data.</text>
</comment>
<gene>
    <name evidence="6" type="ORF">MN202_09065</name>
</gene>
<dbReference type="PROSITE" id="PS51755">
    <property type="entry name" value="OMPR_PHOB"/>
    <property type="match status" value="1"/>
</dbReference>
<keyword evidence="2 3" id="KW-0238">DNA-binding</keyword>
<dbReference type="SMART" id="SM00862">
    <property type="entry name" value="Trans_reg_C"/>
    <property type="match status" value="1"/>
</dbReference>
<evidence type="ECO:0000256" key="3">
    <source>
        <dbReference type="PROSITE-ProRule" id="PRU01091"/>
    </source>
</evidence>
<sequence>MTTQHSFYLAELFVNPAELSIHTPAGQVVSLQQKPMDVLVFLAQQYPALVSRQQLIDNVWGGNVYVGEKALTNAIWQLRNVLQQLAQMDLICTVRKKGYRLAVAPVPSALSDDANPPKHPQPVKRVMPVTRRLLYLFAAILLLACGALLFYYPAAAPVATEVTVLTNGNGRAMFPSLSADERYLVFSWRKFEAASDLYSLDLTEPDKPARQLTFTPDDESRPLWAKDGRHVYYSSKTAVYGECNIMQLDTVTLHSQKLANCNRHSTGYMDITPDGRYLAFSGSMNTDGSSLYQLDLQNPEAKPQAVPCTQNCQYLIRDLAFSPDGRYLAVTRRAHRLSEDIYLHNLASGEEQKLTQGEEDILGLSWHPDSQRLLFGALQHGKRQGFVLNVVEGTSASLQLDNFAWPSRVASNGEVYFHNSKSVPQLAYLPLNSAVSAAVFPLTANEARYEAPNYSKTRHALAYVSNESGYMEIWQADAEMENRRQLTQLHGMVKYPQWSNNGRYIAFVGRLPTEEEDKLMLLEVQTGKLTQLNTGVLWHGRLSWWFDDSAVIFAYDGNLFSVDIATSAVEQLTLKGGAWGQMPAAERFYFSKGRNRGLWQLLPDGTEQQLLPGSVFSSRTAWTVAGQSIYFLQQKPGQLLVSRYDTVSGKVEDLILLPPDLLHPHSIMSYDAEQQRLIFELSVHPSADLQRLQHPLLQ</sequence>
<feature type="domain" description="OmpR/PhoB-type" evidence="5">
    <location>
        <begin position="4"/>
        <end position="103"/>
    </location>
</feature>
<dbReference type="Gene3D" id="1.10.10.10">
    <property type="entry name" value="Winged helix-like DNA-binding domain superfamily/Winged helix DNA-binding domain"/>
    <property type="match status" value="1"/>
</dbReference>
<dbReference type="SUPFAM" id="SSF82171">
    <property type="entry name" value="DPP6 N-terminal domain-like"/>
    <property type="match status" value="1"/>
</dbReference>
<keyword evidence="4" id="KW-1133">Transmembrane helix</keyword>
<dbReference type="PANTHER" id="PTHR36842">
    <property type="entry name" value="PROTEIN TOLB HOMOLOG"/>
    <property type="match status" value="1"/>
</dbReference>
<dbReference type="PANTHER" id="PTHR36842:SF1">
    <property type="entry name" value="PROTEIN TOLB"/>
    <property type="match status" value="1"/>
</dbReference>
<dbReference type="InterPro" id="IPR011659">
    <property type="entry name" value="WD40"/>
</dbReference>
<proteinExistence type="inferred from homology"/>
<dbReference type="InterPro" id="IPR001867">
    <property type="entry name" value="OmpR/PhoB-type_DNA-bd"/>
</dbReference>
<evidence type="ECO:0000259" key="5">
    <source>
        <dbReference type="PROSITE" id="PS51755"/>
    </source>
</evidence>
<dbReference type="InterPro" id="IPR036388">
    <property type="entry name" value="WH-like_DNA-bd_sf"/>
</dbReference>
<name>A0ABU8C629_9GAMM</name>
<dbReference type="Pfam" id="PF07676">
    <property type="entry name" value="PD40"/>
    <property type="match status" value="2"/>
</dbReference>
<dbReference type="InterPro" id="IPR016032">
    <property type="entry name" value="Sig_transdc_resp-reg_C-effctor"/>
</dbReference>